<evidence type="ECO:0000256" key="1">
    <source>
        <dbReference type="SAM" id="MobiDB-lite"/>
    </source>
</evidence>
<dbReference type="AlphaFoldDB" id="A0AAW0D2U1"/>
<comment type="caution">
    <text evidence="3">The sequence shown here is derived from an EMBL/GenBank/DDBJ whole genome shotgun (WGS) entry which is preliminary data.</text>
</comment>
<sequence>MQAFSLILLTGASIFAGVNAASLVATGAENFDRQTLEPPGASQGHLVFNWHDDDSGDHNAVNTALYMLTEGGNASVTDNSTGQYVIEALAVQFNKSHFTQDASTTPWVAIFSCSRDDVNKTGNTTELISNAERLGASAILAYSTDGCVYQFCSLTDNNPPARIPIYTTENWHDASLVFNDEIDGLFRPTSLKYYTAKTMNQPTLLSSLNSDFDSLRTNSSFLTQTDALLIRIPAVQSKTSAAAAAARAAEESRSASLHAKPTGTPAPGSGARTLGLDLGMGWSNDPDALPTHPQTYQQFTTPQLQ</sequence>
<protein>
    <submittedName>
        <fullName evidence="3">Uncharacterized protein</fullName>
    </submittedName>
</protein>
<evidence type="ECO:0000313" key="4">
    <source>
        <dbReference type="Proteomes" id="UP001362999"/>
    </source>
</evidence>
<feature type="signal peptide" evidence="2">
    <location>
        <begin position="1"/>
        <end position="20"/>
    </location>
</feature>
<organism evidence="3 4">
    <name type="scientific">Favolaschia claudopus</name>
    <dbReference type="NCBI Taxonomy" id="2862362"/>
    <lineage>
        <taxon>Eukaryota</taxon>
        <taxon>Fungi</taxon>
        <taxon>Dikarya</taxon>
        <taxon>Basidiomycota</taxon>
        <taxon>Agaricomycotina</taxon>
        <taxon>Agaricomycetes</taxon>
        <taxon>Agaricomycetidae</taxon>
        <taxon>Agaricales</taxon>
        <taxon>Marasmiineae</taxon>
        <taxon>Mycenaceae</taxon>
        <taxon>Favolaschia</taxon>
    </lineage>
</organism>
<evidence type="ECO:0000313" key="3">
    <source>
        <dbReference type="EMBL" id="KAK7045187.1"/>
    </source>
</evidence>
<name>A0AAW0D2U1_9AGAR</name>
<keyword evidence="4" id="KW-1185">Reference proteome</keyword>
<dbReference type="Proteomes" id="UP001362999">
    <property type="component" value="Unassembled WGS sequence"/>
</dbReference>
<feature type="compositionally biased region" description="Polar residues" evidence="1">
    <location>
        <begin position="292"/>
        <end position="305"/>
    </location>
</feature>
<accession>A0AAW0D2U1</accession>
<feature type="chain" id="PRO_5043900546" evidence="2">
    <location>
        <begin position="21"/>
        <end position="305"/>
    </location>
</feature>
<dbReference type="EMBL" id="JAWWNJ010000011">
    <property type="protein sequence ID" value="KAK7045187.1"/>
    <property type="molecule type" value="Genomic_DNA"/>
</dbReference>
<gene>
    <name evidence="3" type="ORF">R3P38DRAFT_3177416</name>
</gene>
<proteinExistence type="predicted"/>
<keyword evidence="2" id="KW-0732">Signal</keyword>
<reference evidence="3 4" key="1">
    <citation type="journal article" date="2024" name="J Genomics">
        <title>Draft genome sequencing and assembly of Favolaschia claudopus CIRM-BRFM 2984 isolated from oak limbs.</title>
        <authorList>
            <person name="Navarro D."/>
            <person name="Drula E."/>
            <person name="Chaduli D."/>
            <person name="Cazenave R."/>
            <person name="Ahrendt S."/>
            <person name="Wang J."/>
            <person name="Lipzen A."/>
            <person name="Daum C."/>
            <person name="Barry K."/>
            <person name="Grigoriev I.V."/>
            <person name="Favel A."/>
            <person name="Rosso M.N."/>
            <person name="Martin F."/>
        </authorList>
    </citation>
    <scope>NUCLEOTIDE SEQUENCE [LARGE SCALE GENOMIC DNA]</scope>
    <source>
        <strain evidence="3 4">CIRM-BRFM 2984</strain>
    </source>
</reference>
<evidence type="ECO:0000256" key="2">
    <source>
        <dbReference type="SAM" id="SignalP"/>
    </source>
</evidence>
<feature type="region of interest" description="Disordered" evidence="1">
    <location>
        <begin position="251"/>
        <end position="305"/>
    </location>
</feature>